<dbReference type="EMBL" id="KQ965865">
    <property type="protein sequence ID" value="KXS09395.1"/>
    <property type="molecule type" value="Genomic_DNA"/>
</dbReference>
<evidence type="ECO:0000313" key="2">
    <source>
        <dbReference type="EMBL" id="KXS09395.1"/>
    </source>
</evidence>
<keyword evidence="3" id="KW-1185">Reference proteome</keyword>
<accession>A0A138ZYP7</accession>
<sequence length="149" mass="15406">MDGEVVAAAVLNGGGEGADVCVSVGEEGRLHIIHLSGVSPLVHSLRISCHERPKAPATVTNGKPATGGGKPGAPASSGVGTTWDPETNNAVTAVLRRHFSRKRVIGVEGDGRSVCAVFGREWTLLTLEKALAVVISREVAEKSARSLYG</sequence>
<gene>
    <name evidence="2" type="ORF">M427DRAFT_64142</name>
</gene>
<reference evidence="2 3" key="1">
    <citation type="journal article" date="2015" name="Genome Biol. Evol.">
        <title>Phylogenomic analyses indicate that early fungi evolved digesting cell walls of algal ancestors of land plants.</title>
        <authorList>
            <person name="Chang Y."/>
            <person name="Wang S."/>
            <person name="Sekimoto S."/>
            <person name="Aerts A.L."/>
            <person name="Choi C."/>
            <person name="Clum A."/>
            <person name="LaButti K.M."/>
            <person name="Lindquist E.A."/>
            <person name="Yee Ngan C."/>
            <person name="Ohm R.A."/>
            <person name="Salamov A.A."/>
            <person name="Grigoriev I.V."/>
            <person name="Spatafora J.W."/>
            <person name="Berbee M.L."/>
        </authorList>
    </citation>
    <scope>NUCLEOTIDE SEQUENCE [LARGE SCALE GENOMIC DNA]</scope>
    <source>
        <strain evidence="2 3">JEL478</strain>
    </source>
</reference>
<organism evidence="2 3">
    <name type="scientific">Gonapodya prolifera (strain JEL478)</name>
    <name type="common">Monoblepharis prolifera</name>
    <dbReference type="NCBI Taxonomy" id="1344416"/>
    <lineage>
        <taxon>Eukaryota</taxon>
        <taxon>Fungi</taxon>
        <taxon>Fungi incertae sedis</taxon>
        <taxon>Chytridiomycota</taxon>
        <taxon>Chytridiomycota incertae sedis</taxon>
        <taxon>Monoblepharidomycetes</taxon>
        <taxon>Monoblepharidales</taxon>
        <taxon>Gonapodyaceae</taxon>
        <taxon>Gonapodya</taxon>
    </lineage>
</organism>
<name>A0A138ZYP7_GONPJ</name>
<dbReference type="Proteomes" id="UP000070544">
    <property type="component" value="Unassembled WGS sequence"/>
</dbReference>
<evidence type="ECO:0000256" key="1">
    <source>
        <dbReference type="SAM" id="MobiDB-lite"/>
    </source>
</evidence>
<proteinExistence type="predicted"/>
<protein>
    <submittedName>
        <fullName evidence="2">Uncharacterized protein</fullName>
    </submittedName>
</protein>
<feature type="region of interest" description="Disordered" evidence="1">
    <location>
        <begin position="53"/>
        <end position="84"/>
    </location>
</feature>
<evidence type="ECO:0000313" key="3">
    <source>
        <dbReference type="Proteomes" id="UP000070544"/>
    </source>
</evidence>
<dbReference type="AlphaFoldDB" id="A0A138ZYP7"/>